<dbReference type="AlphaFoldDB" id="A0A0V1GL90"/>
<proteinExistence type="predicted"/>
<sequence length="39" mass="4738">MKCLVHQPSGVEMMPSCCQKRRRHYSHRTRDINQVYFTI</sequence>
<protein>
    <submittedName>
        <fullName evidence="1">Uncharacterized protein</fullName>
    </submittedName>
</protein>
<gene>
    <name evidence="1" type="ORF">T11_9719</name>
</gene>
<name>A0A0V1GL90_9BILA</name>
<dbReference type="EMBL" id="JYDP01001061">
    <property type="protein sequence ID" value="KRY98991.1"/>
    <property type="molecule type" value="Genomic_DNA"/>
</dbReference>
<dbReference type="Proteomes" id="UP000055024">
    <property type="component" value="Unassembled WGS sequence"/>
</dbReference>
<evidence type="ECO:0000313" key="1">
    <source>
        <dbReference type="EMBL" id="KRY98991.1"/>
    </source>
</evidence>
<evidence type="ECO:0000313" key="2">
    <source>
        <dbReference type="Proteomes" id="UP000055024"/>
    </source>
</evidence>
<organism evidence="1 2">
    <name type="scientific">Trichinella zimbabwensis</name>
    <dbReference type="NCBI Taxonomy" id="268475"/>
    <lineage>
        <taxon>Eukaryota</taxon>
        <taxon>Metazoa</taxon>
        <taxon>Ecdysozoa</taxon>
        <taxon>Nematoda</taxon>
        <taxon>Enoplea</taxon>
        <taxon>Dorylaimia</taxon>
        <taxon>Trichinellida</taxon>
        <taxon>Trichinellidae</taxon>
        <taxon>Trichinella</taxon>
    </lineage>
</organism>
<comment type="caution">
    <text evidence="1">The sequence shown here is derived from an EMBL/GenBank/DDBJ whole genome shotgun (WGS) entry which is preliminary data.</text>
</comment>
<accession>A0A0V1GL90</accession>
<keyword evidence="2" id="KW-1185">Reference proteome</keyword>
<reference evidence="1 2" key="1">
    <citation type="submission" date="2015-01" db="EMBL/GenBank/DDBJ databases">
        <title>Evolution of Trichinella species and genotypes.</title>
        <authorList>
            <person name="Korhonen P.K."/>
            <person name="Edoardo P."/>
            <person name="Giuseppe L.R."/>
            <person name="Gasser R.B."/>
        </authorList>
    </citation>
    <scope>NUCLEOTIDE SEQUENCE [LARGE SCALE GENOMIC DNA]</scope>
    <source>
        <strain evidence="1">ISS1029</strain>
    </source>
</reference>